<organism evidence="1 2">
    <name type="scientific">Pseudomonas phage PollyC</name>
    <dbReference type="NCBI Taxonomy" id="2079290"/>
    <lineage>
        <taxon>Viruses</taxon>
        <taxon>Duplodnaviria</taxon>
        <taxon>Heunggongvirae</taxon>
        <taxon>Uroviricota</taxon>
        <taxon>Caudoviricetes</taxon>
        <taxon>Autographivirales</taxon>
        <taxon>Autonotataviridae</taxon>
        <taxon>Pollyceevirus</taxon>
        <taxon>Pollyceevirus pollyC</taxon>
    </lineage>
</organism>
<keyword evidence="2" id="KW-1185">Reference proteome</keyword>
<evidence type="ECO:0000313" key="2">
    <source>
        <dbReference type="Proteomes" id="UP000241341"/>
    </source>
</evidence>
<evidence type="ECO:0000313" key="1">
    <source>
        <dbReference type="EMBL" id="AUV61911.1"/>
    </source>
</evidence>
<name>A0A2K9VHS8_9CAUD</name>
<gene>
    <name evidence="1" type="ORF">PsPhPollyC_gp49</name>
</gene>
<protein>
    <submittedName>
        <fullName evidence="1">Uncharacterized protein</fullName>
    </submittedName>
</protein>
<reference evidence="1 2" key="1">
    <citation type="submission" date="2018-01" db="EMBL/GenBank/DDBJ databases">
        <title>Pseudomonas phages infecting Pseudomonas sp. isolated from Prunus avium.</title>
        <authorList>
            <person name="Colberg O."/>
            <person name="Byth Carstens A."/>
        </authorList>
    </citation>
    <scope>NUCLEOTIDE SEQUENCE [LARGE SCALE GENOMIC DNA]</scope>
</reference>
<sequence length="40" mass="4282">MLKRIQKDQEKYPDAEVKGSHLVDALTTALAAGAPLTTAE</sequence>
<dbReference type="Proteomes" id="UP000241341">
    <property type="component" value="Segment"/>
</dbReference>
<dbReference type="EMBL" id="MG775261">
    <property type="protein sequence ID" value="AUV61911.1"/>
    <property type="molecule type" value="Genomic_DNA"/>
</dbReference>
<proteinExistence type="predicted"/>
<accession>A0A2K9VHS8</accession>